<evidence type="ECO:0000259" key="1">
    <source>
        <dbReference type="Pfam" id="PF07589"/>
    </source>
</evidence>
<proteinExistence type="predicted"/>
<dbReference type="EMBL" id="GDID01007885">
    <property type="protein sequence ID" value="JAP88721.1"/>
    <property type="molecule type" value="Transcribed_RNA"/>
</dbReference>
<sequence length="314" mass="33741">AYQTMINFRKQVLIQFSLNIRKNKNKGAKMERVKISLLILLASVFLVGIAYANSVDPVHIDVMNYFSNGVNYEADANGNFVNGSQTMIAGKYMGGDGIEDSNSVGRISEWYYSLTGEYVYNILGSAYAGSELTLMVSGVDDVMVDPISFSNGVVQEIQLYSTGLQVDIYLDDSSDFSTIDGSGASDGELVLSLVGHMQTGTDDFGQDFEYNLEETYDIGENEYTGTVLFDVVGGSWADIYDTDTVISLYSATGENADFSFSISISDNTDPLIPLGWGLAGTGNGIGAAAVPEPTTILLFGIGLIGLAGMGRSRR</sequence>
<dbReference type="NCBIfam" id="TIGR02595">
    <property type="entry name" value="PEP_CTERM"/>
    <property type="match status" value="1"/>
</dbReference>
<feature type="domain" description="Ice-binding protein C-terminal" evidence="1">
    <location>
        <begin position="289"/>
        <end position="311"/>
    </location>
</feature>
<evidence type="ECO:0000313" key="2">
    <source>
        <dbReference type="EMBL" id="JAP88721.1"/>
    </source>
</evidence>
<dbReference type="Pfam" id="PF07589">
    <property type="entry name" value="PEP-CTERM"/>
    <property type="match status" value="1"/>
</dbReference>
<reference evidence="2" key="1">
    <citation type="submission" date="2015-07" db="EMBL/GenBank/DDBJ databases">
        <title>Adaptation to a free-living lifestyle via gene acquisitions in the diplomonad Trepomonas sp. PC1.</title>
        <authorList>
            <person name="Xu F."/>
            <person name="Jerlstrom-Hultqvist J."/>
            <person name="Kolisko M."/>
            <person name="Simpson A.G.B."/>
            <person name="Roger A.J."/>
            <person name="Svard S.G."/>
            <person name="Andersson J.O."/>
        </authorList>
    </citation>
    <scope>NUCLEOTIDE SEQUENCE</scope>
    <source>
        <strain evidence="2">PC1</strain>
    </source>
</reference>
<feature type="non-terminal residue" evidence="2">
    <location>
        <position position="314"/>
    </location>
</feature>
<dbReference type="AlphaFoldDB" id="A0A146JZ93"/>
<name>A0A146JZ93_9EUKA</name>
<protein>
    <recommendedName>
        <fullName evidence="1">Ice-binding protein C-terminal domain-containing protein</fullName>
    </recommendedName>
</protein>
<dbReference type="InterPro" id="IPR013424">
    <property type="entry name" value="Ice-binding_C"/>
</dbReference>
<feature type="non-terminal residue" evidence="2">
    <location>
        <position position="1"/>
    </location>
</feature>
<organism evidence="2">
    <name type="scientific">Trepomonas sp. PC1</name>
    <dbReference type="NCBI Taxonomy" id="1076344"/>
    <lineage>
        <taxon>Eukaryota</taxon>
        <taxon>Metamonada</taxon>
        <taxon>Diplomonadida</taxon>
        <taxon>Hexamitidae</taxon>
        <taxon>Hexamitinae</taxon>
        <taxon>Trepomonas</taxon>
    </lineage>
</organism>
<gene>
    <name evidence="2" type="ORF">TPC1_31784</name>
</gene>
<accession>A0A146JZ93</accession>